<evidence type="ECO:0000256" key="1">
    <source>
        <dbReference type="SAM" id="Phobius"/>
    </source>
</evidence>
<evidence type="ECO:0000313" key="2">
    <source>
        <dbReference type="EMBL" id="KHT63540.1"/>
    </source>
</evidence>
<protein>
    <recommendedName>
        <fullName evidence="4">YcxB-like protein domain-containing protein</fullName>
    </recommendedName>
</protein>
<dbReference type="RefSeq" id="WP_039461744.1">
    <property type="nucleotide sequence ID" value="NZ_JWLZ01000156.1"/>
</dbReference>
<proteinExistence type="predicted"/>
<evidence type="ECO:0000313" key="3">
    <source>
        <dbReference type="Proteomes" id="UP000031278"/>
    </source>
</evidence>
<name>A0A0B9GFK0_9GAMM</name>
<comment type="caution">
    <text evidence="2">The sequence shown here is derived from an EMBL/GenBank/DDBJ whole genome shotgun (WGS) entry which is preliminary data.</text>
</comment>
<dbReference type="AlphaFoldDB" id="A0A0B9GFK0"/>
<sequence>MSKDFSFTTEYTLDKPFFAECYDQTSRPTEFPKSYYKAILFLLFGVILVKFELLPNNYVGWFFIVLSIVEVLSVYFKRTWWLWRQSISSSSGSKVGFQVGSTGVSYTRGNKTHHIAWSEIDQLQQSELGLILHMGKQRQYVSKSCLNDEVIAFMVEQHAISKKH</sequence>
<dbReference type="EMBL" id="JWLZ01000156">
    <property type="protein sequence ID" value="KHT63540.1"/>
    <property type="molecule type" value="Genomic_DNA"/>
</dbReference>
<evidence type="ECO:0008006" key="4">
    <source>
        <dbReference type="Google" id="ProtNLM"/>
    </source>
</evidence>
<feature type="transmembrane region" description="Helical" evidence="1">
    <location>
        <begin position="59"/>
        <end position="76"/>
    </location>
</feature>
<keyword evidence="1" id="KW-1133">Transmembrane helix</keyword>
<reference evidence="2 3" key="1">
    <citation type="submission" date="2014-12" db="EMBL/GenBank/DDBJ databases">
        <title>Genome sequencing of Photobacterium gaetbulicola AD005a.</title>
        <authorList>
            <person name="Adrian T.G.S."/>
            <person name="Chan K.G."/>
        </authorList>
    </citation>
    <scope>NUCLEOTIDE SEQUENCE [LARGE SCALE GENOMIC DNA]</scope>
    <source>
        <strain evidence="2 3">AD005a</strain>
    </source>
</reference>
<keyword evidence="1" id="KW-0472">Membrane</keyword>
<dbReference type="Proteomes" id="UP000031278">
    <property type="component" value="Unassembled WGS sequence"/>
</dbReference>
<organism evidence="2 3">
    <name type="scientific">Photobacterium gaetbulicola</name>
    <dbReference type="NCBI Taxonomy" id="1295392"/>
    <lineage>
        <taxon>Bacteria</taxon>
        <taxon>Pseudomonadati</taxon>
        <taxon>Pseudomonadota</taxon>
        <taxon>Gammaproteobacteria</taxon>
        <taxon>Vibrionales</taxon>
        <taxon>Vibrionaceae</taxon>
        <taxon>Photobacterium</taxon>
    </lineage>
</organism>
<feature type="transmembrane region" description="Helical" evidence="1">
    <location>
        <begin position="35"/>
        <end position="53"/>
    </location>
</feature>
<accession>A0A0B9GFK0</accession>
<keyword evidence="1" id="KW-0812">Transmembrane</keyword>
<gene>
    <name evidence="2" type="ORF">RJ45_11495</name>
</gene>